<keyword evidence="4 14" id="KW-0548">Nucleotidyltransferase</keyword>
<feature type="compositionally biased region" description="Low complexity" evidence="12">
    <location>
        <begin position="398"/>
        <end position="411"/>
    </location>
</feature>
<dbReference type="GO" id="GO:0046872">
    <property type="term" value="F:metal ion binding"/>
    <property type="evidence" value="ECO:0007669"/>
    <property type="project" value="UniProtKB-KW"/>
</dbReference>
<dbReference type="CDD" id="cd18137">
    <property type="entry name" value="HLD_clamp_pol_III_gamma_tau"/>
    <property type="match status" value="1"/>
</dbReference>
<dbReference type="FunFam" id="3.40.50.300:FF:000014">
    <property type="entry name" value="DNA polymerase III subunit gamma/tau"/>
    <property type="match status" value="1"/>
</dbReference>
<evidence type="ECO:0000256" key="2">
    <source>
        <dbReference type="ARBA" id="ARBA00012417"/>
    </source>
</evidence>
<protein>
    <recommendedName>
        <fullName evidence="2">DNA-directed DNA polymerase</fullName>
        <ecNumber evidence="2">2.7.7.7</ecNumber>
    </recommendedName>
</protein>
<dbReference type="PANTHER" id="PTHR11669:SF0">
    <property type="entry name" value="PROTEIN STICHEL-LIKE 2"/>
    <property type="match status" value="1"/>
</dbReference>
<proteinExistence type="inferred from homology"/>
<evidence type="ECO:0000256" key="10">
    <source>
        <dbReference type="ARBA" id="ARBA00022932"/>
    </source>
</evidence>
<dbReference type="SUPFAM" id="SSF48019">
    <property type="entry name" value="post-AAA+ oligomerization domain-like"/>
    <property type="match status" value="1"/>
</dbReference>
<evidence type="ECO:0000256" key="8">
    <source>
        <dbReference type="ARBA" id="ARBA00022833"/>
    </source>
</evidence>
<evidence type="ECO:0000313" key="15">
    <source>
        <dbReference type="Proteomes" id="UP000463470"/>
    </source>
</evidence>
<dbReference type="GO" id="GO:0005524">
    <property type="term" value="F:ATP binding"/>
    <property type="evidence" value="ECO:0007669"/>
    <property type="project" value="UniProtKB-KW"/>
</dbReference>
<dbReference type="InterPro" id="IPR050238">
    <property type="entry name" value="DNA_Rep/Repair_Clamp_Loader"/>
</dbReference>
<gene>
    <name evidence="14" type="primary">dnaX</name>
    <name evidence="14" type="ORF">GTO91_05705</name>
</gene>
<dbReference type="InterPro" id="IPR008921">
    <property type="entry name" value="DNA_pol3_clamp-load_cplx_C"/>
</dbReference>
<evidence type="ECO:0000256" key="11">
    <source>
        <dbReference type="ARBA" id="ARBA00049244"/>
    </source>
</evidence>
<dbReference type="CDD" id="cd00009">
    <property type="entry name" value="AAA"/>
    <property type="match status" value="1"/>
</dbReference>
<keyword evidence="9" id="KW-0067">ATP-binding</keyword>
<dbReference type="OrthoDB" id="9810148at2"/>
<dbReference type="SUPFAM" id="SSF52540">
    <property type="entry name" value="P-loop containing nucleoside triphosphate hydrolases"/>
    <property type="match status" value="1"/>
</dbReference>
<keyword evidence="5" id="KW-0235">DNA replication</keyword>
<feature type="compositionally biased region" description="Acidic residues" evidence="12">
    <location>
        <begin position="628"/>
        <end position="639"/>
    </location>
</feature>
<dbReference type="GO" id="GO:0003887">
    <property type="term" value="F:DNA-directed DNA polymerase activity"/>
    <property type="evidence" value="ECO:0007669"/>
    <property type="project" value="UniProtKB-KW"/>
</dbReference>
<dbReference type="InterPro" id="IPR022754">
    <property type="entry name" value="DNA_pol_III_gamma-3"/>
</dbReference>
<dbReference type="GO" id="GO:0006261">
    <property type="term" value="P:DNA-templated DNA replication"/>
    <property type="evidence" value="ECO:0007669"/>
    <property type="project" value="TreeGrafter"/>
</dbReference>
<dbReference type="Gene3D" id="1.20.272.10">
    <property type="match status" value="1"/>
</dbReference>
<feature type="domain" description="AAA+ ATPase" evidence="13">
    <location>
        <begin position="37"/>
        <end position="179"/>
    </location>
</feature>
<dbReference type="NCBIfam" id="NF004046">
    <property type="entry name" value="PRK05563.1"/>
    <property type="match status" value="1"/>
</dbReference>
<feature type="compositionally biased region" description="Polar residues" evidence="12">
    <location>
        <begin position="577"/>
        <end position="589"/>
    </location>
</feature>
<accession>A0A845L3M6</accession>
<dbReference type="Gene3D" id="1.10.8.60">
    <property type="match status" value="1"/>
</dbReference>
<keyword evidence="10" id="KW-0239">DNA-directed DNA polymerase</keyword>
<dbReference type="NCBIfam" id="TIGR02397">
    <property type="entry name" value="dnaX_nterm"/>
    <property type="match status" value="1"/>
</dbReference>
<reference evidence="14 15" key="1">
    <citation type="submission" date="2020-01" db="EMBL/GenBank/DDBJ databases">
        <title>Whole-genome sequence of Heliobacterium undosum DSM 13378.</title>
        <authorList>
            <person name="Kyndt J.A."/>
            <person name="Meyer T.E."/>
        </authorList>
    </citation>
    <scope>NUCLEOTIDE SEQUENCE [LARGE SCALE GENOMIC DNA]</scope>
    <source>
        <strain evidence="14 15">DSM 13378</strain>
    </source>
</reference>
<comment type="catalytic activity">
    <reaction evidence="11">
        <text>DNA(n) + a 2'-deoxyribonucleoside 5'-triphosphate = DNA(n+1) + diphosphate</text>
        <dbReference type="Rhea" id="RHEA:22508"/>
        <dbReference type="Rhea" id="RHEA-COMP:17339"/>
        <dbReference type="Rhea" id="RHEA-COMP:17340"/>
        <dbReference type="ChEBI" id="CHEBI:33019"/>
        <dbReference type="ChEBI" id="CHEBI:61560"/>
        <dbReference type="ChEBI" id="CHEBI:173112"/>
        <dbReference type="EC" id="2.7.7.7"/>
    </reaction>
</comment>
<feature type="region of interest" description="Disordered" evidence="12">
    <location>
        <begin position="382"/>
        <end position="411"/>
    </location>
</feature>
<feature type="compositionally biased region" description="Low complexity" evidence="12">
    <location>
        <begin position="597"/>
        <end position="608"/>
    </location>
</feature>
<feature type="region of interest" description="Disordered" evidence="12">
    <location>
        <begin position="577"/>
        <end position="639"/>
    </location>
</feature>
<evidence type="ECO:0000256" key="4">
    <source>
        <dbReference type="ARBA" id="ARBA00022695"/>
    </source>
</evidence>
<evidence type="ECO:0000256" key="7">
    <source>
        <dbReference type="ARBA" id="ARBA00022741"/>
    </source>
</evidence>
<keyword evidence="6" id="KW-0479">Metal-binding</keyword>
<evidence type="ECO:0000256" key="6">
    <source>
        <dbReference type="ARBA" id="ARBA00022723"/>
    </source>
</evidence>
<evidence type="ECO:0000256" key="1">
    <source>
        <dbReference type="ARBA" id="ARBA00006360"/>
    </source>
</evidence>
<keyword evidence="15" id="KW-1185">Reference proteome</keyword>
<comment type="caution">
    <text evidence="14">The sequence shown here is derived from an EMBL/GenBank/DDBJ whole genome shotgun (WGS) entry which is preliminary data.</text>
</comment>
<dbReference type="InterPro" id="IPR027417">
    <property type="entry name" value="P-loop_NTPase"/>
</dbReference>
<dbReference type="EMBL" id="WXEY01000004">
    <property type="protein sequence ID" value="MZP29200.1"/>
    <property type="molecule type" value="Genomic_DNA"/>
</dbReference>
<keyword evidence="3 14" id="KW-0808">Transferase</keyword>
<dbReference type="Pfam" id="PF12169">
    <property type="entry name" value="DNA_pol3_gamma3"/>
    <property type="match status" value="1"/>
</dbReference>
<dbReference type="InterPro" id="IPR003593">
    <property type="entry name" value="AAA+_ATPase"/>
</dbReference>
<dbReference type="InterPro" id="IPR012763">
    <property type="entry name" value="DNA_pol_III_sug/sutau_N"/>
</dbReference>
<dbReference type="PANTHER" id="PTHR11669">
    <property type="entry name" value="REPLICATION FACTOR C / DNA POLYMERASE III GAMMA-TAU SUBUNIT"/>
    <property type="match status" value="1"/>
</dbReference>
<evidence type="ECO:0000313" key="14">
    <source>
        <dbReference type="EMBL" id="MZP29200.1"/>
    </source>
</evidence>
<dbReference type="PRINTS" id="PR00300">
    <property type="entry name" value="CLPPROTEASEA"/>
</dbReference>
<feature type="region of interest" description="Disordered" evidence="12">
    <location>
        <begin position="441"/>
        <end position="485"/>
    </location>
</feature>
<sequence>MAYLALYREWRPQSFQELVGQEHVSRTLQNAIAYQRIAHAYLFCGPRGTGKTTTAKILAKALNCSGHGPVRPCNDCPNCRAINTGASHDVLEIDAASNRGVDEIRELREQVKYAPQEGNFKVYIIDEVHMLTTEAFNALLKTLEEPPANVIFVLATTEVHKIPATILSRCQRFDFRRLGINEIVDRLERICRHHEIAASRETLSFIARKAEGGMRDALGILDQCVSYAGNEINSGDVTAILGAVADEILYEMTQGLAEDRLSDVLMQLNDLINRGKEVRPLTRDLIEHYRDRLILRTVPGAADLADMPDDIAAKVKETGHVYSAADLQACIALLSQAENDMKWTTHPRILLEVAFVRIARREWGNGATGAVVGVAAGTAMAGSAPGTTTALSQGPGAGNAPAASLSPASGGAVGAADMEMRALRRRVESLEAKLREMQQVVEHQGAASGEKRPSPYSEAPRRANPPMPSATIPSPDEETKAAAKPAEAPIHFDQVNACWPDVLAAALERISPLKRSILRGQTRLAGVEQNRVVLVHNNTLYDQPNDPKLSDVVNALKEEFSKALSRPVLIQLCHESQWTPKGEPQQRQGGNRPPAPAKAAGSGGVSPPWADPTYIRDKVFQDPNLPVEFDDDDTLDGLE</sequence>
<evidence type="ECO:0000259" key="13">
    <source>
        <dbReference type="SMART" id="SM00382"/>
    </source>
</evidence>
<organism evidence="14 15">
    <name type="scientific">Heliomicrobium undosum</name>
    <dbReference type="NCBI Taxonomy" id="121734"/>
    <lineage>
        <taxon>Bacteria</taxon>
        <taxon>Bacillati</taxon>
        <taxon>Bacillota</taxon>
        <taxon>Clostridia</taxon>
        <taxon>Eubacteriales</taxon>
        <taxon>Heliobacteriaceae</taxon>
        <taxon>Heliomicrobium</taxon>
    </lineage>
</organism>
<dbReference type="Pfam" id="PF22608">
    <property type="entry name" value="DNAX_ATPase_lid"/>
    <property type="match status" value="1"/>
</dbReference>
<dbReference type="SMART" id="SM00382">
    <property type="entry name" value="AAA"/>
    <property type="match status" value="1"/>
</dbReference>
<keyword evidence="8" id="KW-0862">Zinc</keyword>
<name>A0A845L3M6_9FIRM</name>
<dbReference type="InterPro" id="IPR001270">
    <property type="entry name" value="ClpA/B"/>
</dbReference>
<dbReference type="RefSeq" id="WP_161256194.1">
    <property type="nucleotide sequence ID" value="NZ_WXEY01000004.1"/>
</dbReference>
<dbReference type="Proteomes" id="UP000463470">
    <property type="component" value="Unassembled WGS sequence"/>
</dbReference>
<dbReference type="InterPro" id="IPR045085">
    <property type="entry name" value="HLD_clamp_pol_III_gamma_tau"/>
</dbReference>
<evidence type="ECO:0000256" key="9">
    <source>
        <dbReference type="ARBA" id="ARBA00022840"/>
    </source>
</evidence>
<dbReference type="GO" id="GO:0009360">
    <property type="term" value="C:DNA polymerase III complex"/>
    <property type="evidence" value="ECO:0007669"/>
    <property type="project" value="InterPro"/>
</dbReference>
<evidence type="ECO:0000256" key="12">
    <source>
        <dbReference type="SAM" id="MobiDB-lite"/>
    </source>
</evidence>
<evidence type="ECO:0000256" key="3">
    <source>
        <dbReference type="ARBA" id="ARBA00022679"/>
    </source>
</evidence>
<comment type="similarity">
    <text evidence="1">Belongs to the DnaX/STICHEL family.</text>
</comment>
<evidence type="ECO:0000256" key="5">
    <source>
        <dbReference type="ARBA" id="ARBA00022705"/>
    </source>
</evidence>
<dbReference type="GO" id="GO:0003677">
    <property type="term" value="F:DNA binding"/>
    <property type="evidence" value="ECO:0007669"/>
    <property type="project" value="InterPro"/>
</dbReference>
<dbReference type="Gene3D" id="3.40.50.300">
    <property type="entry name" value="P-loop containing nucleotide triphosphate hydrolases"/>
    <property type="match status" value="1"/>
</dbReference>
<dbReference type="Pfam" id="PF13177">
    <property type="entry name" value="DNA_pol3_delta2"/>
    <property type="match status" value="1"/>
</dbReference>
<dbReference type="EC" id="2.7.7.7" evidence="2"/>
<dbReference type="AlphaFoldDB" id="A0A845L3M6"/>
<keyword evidence="7" id="KW-0547">Nucleotide-binding</keyword>